<name>A0A2U2XE73_9FLAO</name>
<dbReference type="Proteomes" id="UP000245370">
    <property type="component" value="Unassembled WGS sequence"/>
</dbReference>
<accession>A0A2U2XE73</accession>
<dbReference type="InterPro" id="IPR036163">
    <property type="entry name" value="HMA_dom_sf"/>
</dbReference>
<gene>
    <name evidence="2" type="ORF">DIT68_05825</name>
</gene>
<dbReference type="GO" id="GO:0046872">
    <property type="term" value="F:metal ion binding"/>
    <property type="evidence" value="ECO:0007669"/>
    <property type="project" value="InterPro"/>
</dbReference>
<proteinExistence type="predicted"/>
<reference evidence="2 3" key="2">
    <citation type="submission" date="2018-05" db="EMBL/GenBank/DDBJ databases">
        <authorList>
            <person name="Lanie J.A."/>
            <person name="Ng W.-L."/>
            <person name="Kazmierczak K.M."/>
            <person name="Andrzejewski T.M."/>
            <person name="Davidsen T.M."/>
            <person name="Wayne K.J."/>
            <person name="Tettelin H."/>
            <person name="Glass J.I."/>
            <person name="Rusch D."/>
            <person name="Podicherti R."/>
            <person name="Tsui H.-C.T."/>
            <person name="Winkler M.E."/>
        </authorList>
    </citation>
    <scope>NUCLEOTIDE SEQUENCE [LARGE SCALE GENOMIC DNA]</scope>
    <source>
        <strain evidence="2 3">C305</strain>
    </source>
</reference>
<dbReference type="InterPro" id="IPR006121">
    <property type="entry name" value="HMA_dom"/>
</dbReference>
<evidence type="ECO:0000313" key="3">
    <source>
        <dbReference type="Proteomes" id="UP000245370"/>
    </source>
</evidence>
<dbReference type="SUPFAM" id="SSF55008">
    <property type="entry name" value="HMA, heavy metal-associated domain"/>
    <property type="match status" value="1"/>
</dbReference>
<dbReference type="PROSITE" id="PS50846">
    <property type="entry name" value="HMA_2"/>
    <property type="match status" value="1"/>
</dbReference>
<dbReference type="CDD" id="cd00371">
    <property type="entry name" value="HMA"/>
    <property type="match status" value="1"/>
</dbReference>
<protein>
    <recommendedName>
        <fullName evidence="1">HMA domain-containing protein</fullName>
    </recommendedName>
</protein>
<dbReference type="Gene3D" id="3.30.70.100">
    <property type="match status" value="1"/>
</dbReference>
<dbReference type="AlphaFoldDB" id="A0A2U2XE73"/>
<keyword evidence="3" id="KW-1185">Reference proteome</keyword>
<evidence type="ECO:0000313" key="2">
    <source>
        <dbReference type="EMBL" id="PWH86073.1"/>
    </source>
</evidence>
<reference evidence="2 3" key="1">
    <citation type="submission" date="2018-05" db="EMBL/GenBank/DDBJ databases">
        <title>Brumimicrobium oceani sp. nov., isolated from coastal sediment.</title>
        <authorList>
            <person name="Kou Y."/>
        </authorList>
    </citation>
    <scope>NUCLEOTIDE SEQUENCE [LARGE SCALE GENOMIC DNA]</scope>
    <source>
        <strain evidence="2 3">C305</strain>
    </source>
</reference>
<dbReference type="EMBL" id="QFRJ01000003">
    <property type="protein sequence ID" value="PWH86073.1"/>
    <property type="molecule type" value="Genomic_DNA"/>
</dbReference>
<sequence length="92" mass="10371">MKTTVIETEIFCDHCSECESCDRNIFLRVDQNTKGVRKVKIDAETNTITVTYNSKKTNLEEIEKAIALSGFKANDVEPTEEAYNSLDGCCKK</sequence>
<feature type="domain" description="HMA" evidence="1">
    <location>
        <begin position="6"/>
        <end position="74"/>
    </location>
</feature>
<comment type="caution">
    <text evidence="2">The sequence shown here is derived from an EMBL/GenBank/DDBJ whole genome shotgun (WGS) entry which is preliminary data.</text>
</comment>
<organism evidence="2 3">
    <name type="scientific">Brumimicrobium oceani</name>
    <dbReference type="NCBI Taxonomy" id="2100725"/>
    <lineage>
        <taxon>Bacteria</taxon>
        <taxon>Pseudomonadati</taxon>
        <taxon>Bacteroidota</taxon>
        <taxon>Flavobacteriia</taxon>
        <taxon>Flavobacteriales</taxon>
        <taxon>Crocinitomicaceae</taxon>
        <taxon>Brumimicrobium</taxon>
    </lineage>
</organism>
<evidence type="ECO:0000259" key="1">
    <source>
        <dbReference type="PROSITE" id="PS50846"/>
    </source>
</evidence>